<dbReference type="PANTHER" id="PTHR43586">
    <property type="entry name" value="CYSTEINE DESULFURASE"/>
    <property type="match status" value="1"/>
</dbReference>
<dbReference type="Proteomes" id="UP000616143">
    <property type="component" value="Unassembled WGS sequence"/>
</dbReference>
<evidence type="ECO:0000259" key="1">
    <source>
        <dbReference type="Pfam" id="PF00266"/>
    </source>
</evidence>
<sequence>MDTSLIDLMTRNIHLAACSHAPPYREMFESLERYKNDLMEFGNPWDLWVERVKEAKILFSRLIGASPDEVVPHFSVSSALGALLSSFEYGTRDQIVVSDMEYPTTNFIALAQTKYGAKVITLHHANYKLSIEDYSKALTERTLLVSAIHVSSLNGFKQDVKAIIEEAHKVGAYVYVDAYQSAGNTSIDVRKLDVDFLASGTLKYLLGLPGLAFLYVRGDIVDRLRPTYIGWFSQRDPFKFGAEELDYADGADRFQSGTWSVPAIYASIAGMKKILDVGVQRIEEKVKVLTTSAIELGKERGLKTITPEEARERGAIVSFVVDDPHGLENELRRKGVVTSSRGIGLRLAPHFYNTKDDLLRAVELISERSVK</sequence>
<dbReference type="GeneID" id="38665922"/>
<dbReference type="OrthoDB" id="9577at2157"/>
<dbReference type="InterPro" id="IPR015421">
    <property type="entry name" value="PyrdxlP-dep_Trfase_major"/>
</dbReference>
<gene>
    <name evidence="3" type="primary">ycbU</name>
    <name evidence="3" type="ORF">GCM10007116_17020</name>
    <name evidence="2" type="ORF">HS1genome_0417</name>
</gene>
<keyword evidence="2" id="KW-0808">Transferase</keyword>
<dbReference type="EMBL" id="BMQS01000016">
    <property type="protein sequence ID" value="GGU00295.1"/>
    <property type="molecule type" value="Genomic_DNA"/>
</dbReference>
<reference evidence="3" key="1">
    <citation type="journal article" date="2014" name="Int. J. Syst. Evol. Microbiol.">
        <title>Complete genome sequence of Corynebacterium casei LMG S-19264T (=DSM 44701T), isolated from a smear-ripened cheese.</title>
        <authorList>
            <consortium name="US DOE Joint Genome Institute (JGI-PGF)"/>
            <person name="Walter F."/>
            <person name="Albersmeier A."/>
            <person name="Kalinowski J."/>
            <person name="Ruckert C."/>
        </authorList>
    </citation>
    <scope>NUCLEOTIDE SEQUENCE</scope>
    <source>
        <strain evidence="3">JCM 31740</strain>
    </source>
</reference>
<protein>
    <submittedName>
        <fullName evidence="2">Putative aminotransferase YcbU</fullName>
        <ecNumber evidence="2">2.6.1.-</ecNumber>
    </submittedName>
</protein>
<dbReference type="PANTHER" id="PTHR43586:SF15">
    <property type="entry name" value="BLR3095 PROTEIN"/>
    <property type="match status" value="1"/>
</dbReference>
<dbReference type="InterPro" id="IPR000192">
    <property type="entry name" value="Aminotrans_V_dom"/>
</dbReference>
<keyword evidence="4" id="KW-1185">Reference proteome</keyword>
<dbReference type="InterPro" id="IPR015422">
    <property type="entry name" value="PyrdxlP-dep_Trfase_small"/>
</dbReference>
<dbReference type="KEGG" id="sacd:HS1genome_0417"/>
<keyword evidence="2" id="KW-0032">Aminotransferase</keyword>
<dbReference type="EC" id="2.6.1.-" evidence="2"/>
<dbReference type="SUPFAM" id="SSF53383">
    <property type="entry name" value="PLP-dependent transferases"/>
    <property type="match status" value="1"/>
</dbReference>
<dbReference type="EMBL" id="AP018553">
    <property type="protein sequence ID" value="BBD72028.1"/>
    <property type="molecule type" value="Genomic_DNA"/>
</dbReference>
<name>A0A348B1H6_9CREN</name>
<evidence type="ECO:0000313" key="3">
    <source>
        <dbReference type="EMBL" id="GGU00295.1"/>
    </source>
</evidence>
<proteinExistence type="predicted"/>
<evidence type="ECO:0000313" key="2">
    <source>
        <dbReference type="EMBL" id="BBD72028.1"/>
    </source>
</evidence>
<dbReference type="RefSeq" id="WP_126449318.1">
    <property type="nucleotide sequence ID" value="NZ_AP018553.1"/>
</dbReference>
<organism evidence="2 4">
    <name type="scientific">Sulfodiicoccus acidiphilus</name>
    <dbReference type="NCBI Taxonomy" id="1670455"/>
    <lineage>
        <taxon>Archaea</taxon>
        <taxon>Thermoproteota</taxon>
        <taxon>Thermoprotei</taxon>
        <taxon>Sulfolobales</taxon>
        <taxon>Sulfolobaceae</taxon>
        <taxon>Sulfodiicoccus</taxon>
    </lineage>
</organism>
<dbReference type="Proteomes" id="UP000276741">
    <property type="component" value="Chromosome"/>
</dbReference>
<feature type="domain" description="Aminotransferase class V" evidence="1">
    <location>
        <begin position="50"/>
        <end position="340"/>
    </location>
</feature>
<reference evidence="3" key="4">
    <citation type="submission" date="2020-09" db="EMBL/GenBank/DDBJ databases">
        <authorList>
            <person name="Sun Q."/>
            <person name="Ohkuma M."/>
        </authorList>
    </citation>
    <scope>NUCLEOTIDE SEQUENCE</scope>
    <source>
        <strain evidence="3">JCM 31740</strain>
    </source>
</reference>
<dbReference type="GO" id="GO:0008483">
    <property type="term" value="F:transaminase activity"/>
    <property type="evidence" value="ECO:0007669"/>
    <property type="project" value="UniProtKB-KW"/>
</dbReference>
<reference evidence="4" key="2">
    <citation type="submission" date="2018-04" db="EMBL/GenBank/DDBJ databases">
        <title>Complete genome sequence of Sulfodiicoccus acidiphilus strain HS-1.</title>
        <authorList>
            <person name="Sakai H.D."/>
            <person name="Kurosawa N."/>
        </authorList>
    </citation>
    <scope>NUCLEOTIDE SEQUENCE [LARGE SCALE GENOMIC DNA]</scope>
    <source>
        <strain evidence="4">HS-1</strain>
    </source>
</reference>
<dbReference type="AlphaFoldDB" id="A0A348B1H6"/>
<evidence type="ECO:0000313" key="4">
    <source>
        <dbReference type="Proteomes" id="UP000276741"/>
    </source>
</evidence>
<accession>A0A348B1H6</accession>
<reference evidence="2" key="3">
    <citation type="journal article" date="2019" name="BMC Res. Notes">
        <title>Complete genome sequence of the Sulfodiicoccus acidiphilus strain HS-1T, the first crenarchaeon that lacks polB3, isolated from an acidic hot spring in Ohwaku-dani, Hakone, Japan.</title>
        <authorList>
            <person name="Sakai H.D."/>
            <person name="Kurosawa N."/>
        </authorList>
    </citation>
    <scope>NUCLEOTIDE SEQUENCE</scope>
    <source>
        <strain evidence="2">HS-1</strain>
    </source>
</reference>
<dbReference type="Pfam" id="PF00266">
    <property type="entry name" value="Aminotran_5"/>
    <property type="match status" value="1"/>
</dbReference>
<dbReference type="InterPro" id="IPR015424">
    <property type="entry name" value="PyrdxlP-dep_Trfase"/>
</dbReference>
<dbReference type="Gene3D" id="3.40.640.10">
    <property type="entry name" value="Type I PLP-dependent aspartate aminotransferase-like (Major domain)"/>
    <property type="match status" value="1"/>
</dbReference>
<dbReference type="Gene3D" id="3.90.1150.10">
    <property type="entry name" value="Aspartate Aminotransferase, domain 1"/>
    <property type="match status" value="1"/>
</dbReference>